<evidence type="ECO:0000313" key="5">
    <source>
        <dbReference type="EMBL" id="KAK9073313.1"/>
    </source>
</evidence>
<dbReference type="GO" id="GO:0009821">
    <property type="term" value="P:alkaloid biosynthetic process"/>
    <property type="evidence" value="ECO:0007669"/>
    <property type="project" value="UniProtKB-ARBA"/>
</dbReference>
<dbReference type="EMBL" id="JBCNJP010000009">
    <property type="protein sequence ID" value="KAK9073313.1"/>
    <property type="molecule type" value="Genomic_DNA"/>
</dbReference>
<evidence type="ECO:0000256" key="3">
    <source>
        <dbReference type="ARBA" id="ARBA00023295"/>
    </source>
</evidence>
<dbReference type="Proteomes" id="UP001408789">
    <property type="component" value="Unassembled WGS sequence"/>
</dbReference>
<dbReference type="GO" id="GO:0008422">
    <property type="term" value="F:beta-glucosidase activity"/>
    <property type="evidence" value="ECO:0007669"/>
    <property type="project" value="UniProtKB-ARBA"/>
</dbReference>
<proteinExistence type="inferred from homology"/>
<evidence type="ECO:0008006" key="7">
    <source>
        <dbReference type="Google" id="ProtNLM"/>
    </source>
</evidence>
<dbReference type="PROSITE" id="PS00653">
    <property type="entry name" value="GLYCOSYL_HYDROL_F1_2"/>
    <property type="match status" value="1"/>
</dbReference>
<sequence>MEERMASFEFELRDKGCQLTPFPDDISSDDFDSDFVWGAATSAYQIEGAASEGGRGPSIWDVFCLTNPGRIVGGDNGNNAVYAYYKTKEDVQTMKKMGLKAYRFSLSWSRILPGGKLKLGINQEGVDYYNNLINELLANDIEPYVTLWHWDTPNVLEGEYMGFLCDKIVYDFVNYAEFCFWEFGDRVKHWITLNEPQSYVEKGYALGTFAPGRGGEGMPGNPASEPYIVAYNLLLSHANAVTLYRQRFQASQGGTIGIILNTAFYEPLNAELQDDIDAAVRGIDFMFGWFMEPLFSGKYPNTMVENVTGDRLPKFTKEQSNLLKGSYDFLGLNYYFSLYATTAPATNIVSLLTDSKVLEQPDNINGIPIGIQGGLDWLYSYPPGLYKLLVYIKDTYGDPVIYITENGWVDKTDNTKTIEEARVDLERIDYHYKHLQNLQYAISAGVRVKGYFVWSLMDNFEWADGYSGRFGLIYIDFKSGKYTRYPKNSAIWYKYFLGDSKKTKAEMKNDLSCHQTYKSPTKFELELENNCYCLDLLLHLLPRINMKINYKNGGIKLKHEERFVFCPDR</sequence>
<evidence type="ECO:0000313" key="6">
    <source>
        <dbReference type="Proteomes" id="UP001408789"/>
    </source>
</evidence>
<dbReference type="PANTHER" id="PTHR10353:SF137">
    <property type="entry name" value="MYROSINASE 3-RELATED"/>
    <property type="match status" value="1"/>
</dbReference>
<evidence type="ECO:0000256" key="2">
    <source>
        <dbReference type="ARBA" id="ARBA00022801"/>
    </source>
</evidence>
<dbReference type="PANTHER" id="PTHR10353">
    <property type="entry name" value="GLYCOSYL HYDROLASE"/>
    <property type="match status" value="1"/>
</dbReference>
<keyword evidence="2" id="KW-0378">Hydrolase</keyword>
<keyword evidence="3" id="KW-0326">Glycosidase</keyword>
<dbReference type="Gene3D" id="3.20.20.80">
    <property type="entry name" value="Glycosidases"/>
    <property type="match status" value="1"/>
</dbReference>
<protein>
    <recommendedName>
        <fullName evidence="7">Beta-glucosidase</fullName>
    </recommendedName>
</protein>
<accession>A0AAP0DLP0</accession>
<dbReference type="InterPro" id="IPR017853">
    <property type="entry name" value="GH"/>
</dbReference>
<evidence type="ECO:0000256" key="1">
    <source>
        <dbReference type="ARBA" id="ARBA00010838"/>
    </source>
</evidence>
<dbReference type="InterPro" id="IPR001360">
    <property type="entry name" value="Glyco_hydro_1"/>
</dbReference>
<comment type="similarity">
    <text evidence="1 4">Belongs to the glycosyl hydrolase 1 family.</text>
</comment>
<comment type="caution">
    <text evidence="5">The sequence shown here is derived from an EMBL/GenBank/DDBJ whole genome shotgun (WGS) entry which is preliminary data.</text>
</comment>
<gene>
    <name evidence="5" type="ORF">SSX86_007637</name>
</gene>
<dbReference type="InterPro" id="IPR033132">
    <property type="entry name" value="GH_1_N_CS"/>
</dbReference>
<dbReference type="Pfam" id="PF00232">
    <property type="entry name" value="Glyco_hydro_1"/>
    <property type="match status" value="1"/>
</dbReference>
<organism evidence="5 6">
    <name type="scientific">Deinandra increscens subsp. villosa</name>
    <dbReference type="NCBI Taxonomy" id="3103831"/>
    <lineage>
        <taxon>Eukaryota</taxon>
        <taxon>Viridiplantae</taxon>
        <taxon>Streptophyta</taxon>
        <taxon>Embryophyta</taxon>
        <taxon>Tracheophyta</taxon>
        <taxon>Spermatophyta</taxon>
        <taxon>Magnoliopsida</taxon>
        <taxon>eudicotyledons</taxon>
        <taxon>Gunneridae</taxon>
        <taxon>Pentapetalae</taxon>
        <taxon>asterids</taxon>
        <taxon>campanulids</taxon>
        <taxon>Asterales</taxon>
        <taxon>Asteraceae</taxon>
        <taxon>Asteroideae</taxon>
        <taxon>Heliantheae alliance</taxon>
        <taxon>Madieae</taxon>
        <taxon>Madiinae</taxon>
        <taxon>Deinandra</taxon>
    </lineage>
</organism>
<name>A0AAP0DLP0_9ASTR</name>
<dbReference type="SUPFAM" id="SSF51445">
    <property type="entry name" value="(Trans)glycosidases"/>
    <property type="match status" value="1"/>
</dbReference>
<reference evidence="5 6" key="1">
    <citation type="submission" date="2024-04" db="EMBL/GenBank/DDBJ databases">
        <title>The reference genome of an endangered Asteraceae, Deinandra increscens subsp. villosa, native to the Central Coast of California.</title>
        <authorList>
            <person name="Guilliams M."/>
            <person name="Hasenstab-Lehman K."/>
            <person name="Meyer R."/>
            <person name="Mcevoy S."/>
        </authorList>
    </citation>
    <scope>NUCLEOTIDE SEQUENCE [LARGE SCALE GENOMIC DNA]</scope>
    <source>
        <tissue evidence="5">Leaf</tissue>
    </source>
</reference>
<dbReference type="AlphaFoldDB" id="A0AAP0DLP0"/>
<keyword evidence="6" id="KW-1185">Reference proteome</keyword>
<dbReference type="FunFam" id="3.20.20.80:FF:000022">
    <property type="entry name" value="Beta-glucosidase 11"/>
    <property type="match status" value="1"/>
</dbReference>
<dbReference type="GO" id="GO:0005975">
    <property type="term" value="P:carbohydrate metabolic process"/>
    <property type="evidence" value="ECO:0007669"/>
    <property type="project" value="InterPro"/>
</dbReference>
<dbReference type="PRINTS" id="PR00131">
    <property type="entry name" value="GLHYDRLASE1"/>
</dbReference>
<evidence type="ECO:0000256" key="4">
    <source>
        <dbReference type="RuleBase" id="RU003690"/>
    </source>
</evidence>